<dbReference type="EMBL" id="CP013652">
    <property type="protein sequence ID" value="ALS20924.1"/>
    <property type="molecule type" value="Genomic_DNA"/>
</dbReference>
<evidence type="ECO:0000256" key="1">
    <source>
        <dbReference type="ARBA" id="ARBA00022723"/>
    </source>
</evidence>
<dbReference type="GO" id="GO:0051536">
    <property type="term" value="F:iron-sulfur cluster binding"/>
    <property type="evidence" value="ECO:0007669"/>
    <property type="project" value="UniProtKB-KW"/>
</dbReference>
<evidence type="ECO:0000313" key="6">
    <source>
        <dbReference type="EMBL" id="ALS20924.1"/>
    </source>
</evidence>
<dbReference type="AlphaFoldDB" id="A0A0U2UCK0"/>
<dbReference type="PANTHER" id="PTHR43432:SF3">
    <property type="entry name" value="SLR0285 PROTEIN"/>
    <property type="match status" value="1"/>
</dbReference>
<dbReference type="KEGG" id="pnp:IJ22_05370"/>
<dbReference type="PATRIC" id="fig|162209.4.peg.569"/>
<dbReference type="SFLD" id="SFLDS00029">
    <property type="entry name" value="Radical_SAM"/>
    <property type="match status" value="1"/>
</dbReference>
<protein>
    <submittedName>
        <fullName evidence="6">Radical SAM superfamily protein</fullName>
    </submittedName>
</protein>
<name>A0A0U2UCK0_9BACL</name>
<reference evidence="6 7" key="2">
    <citation type="journal article" date="2016" name="Genome Announc.">
        <title>Complete Genome Sequences of Two Interactive Moderate Thermophiles, Paenibacillus napthalenovorans 32O-Y and Paenibacillus sp. 32O-W.</title>
        <authorList>
            <person name="Butler R.R.III."/>
            <person name="Wang J."/>
            <person name="Stark B.C."/>
            <person name="Pombert J.F."/>
        </authorList>
    </citation>
    <scope>NUCLEOTIDE SEQUENCE [LARGE SCALE GENOMIC DNA]</scope>
    <source>
        <strain evidence="6 7">32O-Y</strain>
    </source>
</reference>
<keyword evidence="3" id="KW-0411">Iron-sulfur</keyword>
<dbReference type="PROSITE" id="PS51918">
    <property type="entry name" value="RADICAL_SAM"/>
    <property type="match status" value="1"/>
</dbReference>
<keyword evidence="1" id="KW-0479">Metal-binding</keyword>
<dbReference type="GO" id="GO:0003824">
    <property type="term" value="F:catalytic activity"/>
    <property type="evidence" value="ECO:0007669"/>
    <property type="project" value="InterPro"/>
</dbReference>
<dbReference type="Proteomes" id="UP000061660">
    <property type="component" value="Chromosome"/>
</dbReference>
<dbReference type="PANTHER" id="PTHR43432">
    <property type="entry name" value="SLR0285 PROTEIN"/>
    <property type="match status" value="1"/>
</dbReference>
<keyword evidence="7" id="KW-1185">Reference proteome</keyword>
<evidence type="ECO:0000256" key="2">
    <source>
        <dbReference type="ARBA" id="ARBA00023004"/>
    </source>
</evidence>
<evidence type="ECO:0000256" key="4">
    <source>
        <dbReference type="SAM" id="MobiDB-lite"/>
    </source>
</evidence>
<proteinExistence type="predicted"/>
<evidence type="ECO:0000259" key="5">
    <source>
        <dbReference type="PROSITE" id="PS51918"/>
    </source>
</evidence>
<dbReference type="GO" id="GO:0046872">
    <property type="term" value="F:metal ion binding"/>
    <property type="evidence" value="ECO:0007669"/>
    <property type="project" value="UniProtKB-KW"/>
</dbReference>
<dbReference type="Pfam" id="PF04055">
    <property type="entry name" value="Radical_SAM"/>
    <property type="match status" value="1"/>
</dbReference>
<feature type="compositionally biased region" description="Polar residues" evidence="4">
    <location>
        <begin position="307"/>
        <end position="320"/>
    </location>
</feature>
<feature type="region of interest" description="Disordered" evidence="4">
    <location>
        <begin position="298"/>
        <end position="320"/>
    </location>
</feature>
<gene>
    <name evidence="6" type="ORF">IJ22_05370</name>
</gene>
<reference evidence="7" key="1">
    <citation type="submission" date="2015-12" db="EMBL/GenBank/DDBJ databases">
        <title>Complete genome sequences of two moderately thermophilic Paenibacillus species.</title>
        <authorList>
            <person name="Butler R.III."/>
            <person name="Wang J."/>
            <person name="Stark B.C."/>
            <person name="Pombert J.-F."/>
        </authorList>
    </citation>
    <scope>NUCLEOTIDE SEQUENCE [LARGE SCALE GENOMIC DNA]</scope>
    <source>
        <strain evidence="7">32O-Y</strain>
    </source>
</reference>
<dbReference type="CDD" id="cd01335">
    <property type="entry name" value="Radical_SAM"/>
    <property type="match status" value="1"/>
</dbReference>
<dbReference type="Gene3D" id="3.80.30.30">
    <property type="match status" value="1"/>
</dbReference>
<organism evidence="6 7">
    <name type="scientific">Paenibacillus naphthalenovorans</name>
    <dbReference type="NCBI Taxonomy" id="162209"/>
    <lineage>
        <taxon>Bacteria</taxon>
        <taxon>Bacillati</taxon>
        <taxon>Bacillota</taxon>
        <taxon>Bacilli</taxon>
        <taxon>Bacillales</taxon>
        <taxon>Paenibacillaceae</taxon>
        <taxon>Paenibacillus</taxon>
    </lineage>
</organism>
<dbReference type="SUPFAM" id="SSF102114">
    <property type="entry name" value="Radical SAM enzymes"/>
    <property type="match status" value="1"/>
</dbReference>
<keyword evidence="2" id="KW-0408">Iron</keyword>
<accession>A0A0U2UCK0</accession>
<dbReference type="InterPro" id="IPR007197">
    <property type="entry name" value="rSAM"/>
</dbReference>
<dbReference type="InterPro" id="IPR006638">
    <property type="entry name" value="Elp3/MiaA/NifB-like_rSAM"/>
</dbReference>
<dbReference type="SMART" id="SM00729">
    <property type="entry name" value="Elp3"/>
    <property type="match status" value="1"/>
</dbReference>
<sequence length="320" mass="36119">MDVKVALPTTFEPLHAKQVLNPVKAPSMPFDWSINPYRGCQHGCSFCYARSTHSFLGMDADDTFQHHILYKNNAREALEAQVVRILRSKNGRGKLGKVAIGTATDPYQPLESRMLLTRQCLEVLAAYRIPVSITTRSPLILRDLDILKKLTGSSVNISLNTLDKEVWRHFEPMTPSPQRRLEALERLTGEGVEAGIFMAPILPFLTDGPGSMEQVVKHSSEAGAHFIMGSVLRLNTNAVKSWFFGTLREHYPQMLEPFAKLYSRSPYAPKQYRTEIMDRLHALLQKYRVPAYRPFLQENGGPADLDPTSSEPVQLSFTFD</sequence>
<dbReference type="InterPro" id="IPR040086">
    <property type="entry name" value="MJ0683-like"/>
</dbReference>
<dbReference type="InterPro" id="IPR058240">
    <property type="entry name" value="rSAM_sf"/>
</dbReference>
<dbReference type="STRING" id="162209.IJ22_05370"/>
<evidence type="ECO:0000313" key="7">
    <source>
        <dbReference type="Proteomes" id="UP000061660"/>
    </source>
</evidence>
<dbReference type="SFLD" id="SFLDG01084">
    <property type="entry name" value="Uncharacterised_Radical_SAM_Su"/>
    <property type="match status" value="1"/>
</dbReference>
<evidence type="ECO:0000256" key="3">
    <source>
        <dbReference type="ARBA" id="ARBA00023014"/>
    </source>
</evidence>
<feature type="domain" description="Radical SAM core" evidence="5">
    <location>
        <begin position="24"/>
        <end position="273"/>
    </location>
</feature>